<dbReference type="EMBL" id="JYDT01000002">
    <property type="protein sequence ID" value="KRY93402.1"/>
    <property type="molecule type" value="Genomic_DNA"/>
</dbReference>
<comment type="caution">
    <text evidence="1">The sequence shown here is derived from an EMBL/GenBank/DDBJ whole genome shotgun (WGS) entry which is preliminary data.</text>
</comment>
<dbReference type="Proteomes" id="UP000054995">
    <property type="component" value="Unassembled WGS sequence"/>
</dbReference>
<dbReference type="Proteomes" id="UP000054815">
    <property type="component" value="Unassembled WGS sequence"/>
</dbReference>
<evidence type="ECO:0000313" key="3">
    <source>
        <dbReference type="Proteomes" id="UP000054815"/>
    </source>
</evidence>
<protein>
    <submittedName>
        <fullName evidence="1">Uncharacterized protein</fullName>
    </submittedName>
</protein>
<dbReference type="OrthoDB" id="10435979at2759"/>
<name>A0A0V0Y7J1_TRIPS</name>
<reference evidence="3 4" key="1">
    <citation type="submission" date="2015-01" db="EMBL/GenBank/DDBJ databases">
        <title>Evolution of Trichinella species and genotypes.</title>
        <authorList>
            <person name="Korhonen P.K."/>
            <person name="Edoardo P."/>
            <person name="Giuseppe L.R."/>
            <person name="Gasser R.B."/>
        </authorList>
    </citation>
    <scope>NUCLEOTIDE SEQUENCE [LARGE SCALE GENOMIC DNA]</scope>
    <source>
        <strain evidence="1">ISS141</strain>
        <strain evidence="2">ISS470</strain>
    </source>
</reference>
<sequence length="60" mass="6719">MVYQSSLLQACHSCYNPEVALQYAVNVQMVTRSVHLAMMDVFPPSKLKTSKHQVNAIRPG</sequence>
<proteinExistence type="predicted"/>
<evidence type="ECO:0000313" key="4">
    <source>
        <dbReference type="Proteomes" id="UP000054995"/>
    </source>
</evidence>
<accession>A0A0V0Y7J1</accession>
<keyword evidence="4" id="KW-1185">Reference proteome</keyword>
<organism evidence="1 3">
    <name type="scientific">Trichinella pseudospiralis</name>
    <name type="common">Parasitic roundworm</name>
    <dbReference type="NCBI Taxonomy" id="6337"/>
    <lineage>
        <taxon>Eukaryota</taxon>
        <taxon>Metazoa</taxon>
        <taxon>Ecdysozoa</taxon>
        <taxon>Nematoda</taxon>
        <taxon>Enoplea</taxon>
        <taxon>Dorylaimia</taxon>
        <taxon>Trichinellida</taxon>
        <taxon>Trichinellidae</taxon>
        <taxon>Trichinella</taxon>
    </lineage>
</organism>
<gene>
    <name evidence="2" type="ORF">T4D_2685</name>
    <name evidence="1" type="ORF">T4E_7218</name>
</gene>
<evidence type="ECO:0000313" key="2">
    <source>
        <dbReference type="EMBL" id="KRY93402.1"/>
    </source>
</evidence>
<dbReference type="EMBL" id="JYDU01000044">
    <property type="protein sequence ID" value="KRX96414.1"/>
    <property type="molecule type" value="Genomic_DNA"/>
</dbReference>
<evidence type="ECO:0000313" key="1">
    <source>
        <dbReference type="EMBL" id="KRX96414.1"/>
    </source>
</evidence>
<dbReference type="AlphaFoldDB" id="A0A0V0Y7J1"/>